<keyword evidence="2" id="KW-0560">Oxidoreductase</keyword>
<gene>
    <name evidence="5" type="ORF">CVT25_012795</name>
</gene>
<dbReference type="InterPro" id="IPR050177">
    <property type="entry name" value="Lipid_A_modif_metabolic_enz"/>
</dbReference>
<sequence>MSNPNKDIYLVLGGTGMLGREIVERLRGRGDIVAALDLVQRYDDVPFYPGDISEEGLVLSVIRKSGATCVIHTASPHATSGSAESFHRVNVDGTRLVISACLEAGVKKLIFTGSSGVIYGGTDINGVDETFPYTKKSMGAYMTSKIIAEMAVLEANGKQDLLTTVLRPSGIFGPGDRQMINVLWNSYNSGRWGIQIGHNTNLVDWTYVTNVADAHVLAADRLSVNSNPPVAGEVFFITNDEPLPFWDFSNGIWDRFDKVYPGKRVKKKPTIIPPFAAGIMALISEVIAFLLRKRTDFTRFNIQFSYTARWHNIDKAKKALGYKPAVSLSEGMDRYVQVRLIQ</sequence>
<feature type="domain" description="3-beta hydroxysteroid dehydrogenase/isomerase" evidence="4">
    <location>
        <begin position="10"/>
        <end position="257"/>
    </location>
</feature>
<dbReference type="OrthoDB" id="10058185at2759"/>
<name>A0A409XLJ7_PSICY</name>
<evidence type="ECO:0000313" key="5">
    <source>
        <dbReference type="EMBL" id="PPQ91614.1"/>
    </source>
</evidence>
<evidence type="ECO:0000256" key="1">
    <source>
        <dbReference type="ARBA" id="ARBA00009219"/>
    </source>
</evidence>
<dbReference type="EMBL" id="NHYD01001272">
    <property type="protein sequence ID" value="PPQ91614.1"/>
    <property type="molecule type" value="Genomic_DNA"/>
</dbReference>
<dbReference type="SUPFAM" id="SSF51735">
    <property type="entry name" value="NAD(P)-binding Rossmann-fold domains"/>
    <property type="match status" value="1"/>
</dbReference>
<reference evidence="5 6" key="1">
    <citation type="journal article" date="2018" name="Evol. Lett.">
        <title>Horizontal gene cluster transfer increased hallucinogenic mushroom diversity.</title>
        <authorList>
            <person name="Reynolds H.T."/>
            <person name="Vijayakumar V."/>
            <person name="Gluck-Thaler E."/>
            <person name="Korotkin H.B."/>
            <person name="Matheny P.B."/>
            <person name="Slot J.C."/>
        </authorList>
    </citation>
    <scope>NUCLEOTIDE SEQUENCE [LARGE SCALE GENOMIC DNA]</scope>
    <source>
        <strain evidence="5 6">2631</strain>
    </source>
</reference>
<evidence type="ECO:0000313" key="6">
    <source>
        <dbReference type="Proteomes" id="UP000283269"/>
    </source>
</evidence>
<keyword evidence="6" id="KW-1185">Reference proteome</keyword>
<evidence type="ECO:0000256" key="2">
    <source>
        <dbReference type="ARBA" id="ARBA00023002"/>
    </source>
</evidence>
<organism evidence="5 6">
    <name type="scientific">Psilocybe cyanescens</name>
    <dbReference type="NCBI Taxonomy" id="93625"/>
    <lineage>
        <taxon>Eukaryota</taxon>
        <taxon>Fungi</taxon>
        <taxon>Dikarya</taxon>
        <taxon>Basidiomycota</taxon>
        <taxon>Agaricomycotina</taxon>
        <taxon>Agaricomycetes</taxon>
        <taxon>Agaricomycetidae</taxon>
        <taxon>Agaricales</taxon>
        <taxon>Agaricineae</taxon>
        <taxon>Strophariaceae</taxon>
        <taxon>Psilocybe</taxon>
    </lineage>
</organism>
<proteinExistence type="inferred from homology"/>
<dbReference type="InterPro" id="IPR002225">
    <property type="entry name" value="3Beta_OHSteriod_DH/Estase"/>
</dbReference>
<dbReference type="InterPro" id="IPR036291">
    <property type="entry name" value="NAD(P)-bd_dom_sf"/>
</dbReference>
<accession>A0A409XLJ7</accession>
<dbReference type="PANTHER" id="PTHR43245:SF51">
    <property type="entry name" value="SHORT CHAIN DEHYDROGENASE_REDUCTASE FAMILY 42E, MEMBER 2"/>
    <property type="match status" value="1"/>
</dbReference>
<dbReference type="PANTHER" id="PTHR43245">
    <property type="entry name" value="BIFUNCTIONAL POLYMYXIN RESISTANCE PROTEIN ARNA"/>
    <property type="match status" value="1"/>
</dbReference>
<evidence type="ECO:0000256" key="3">
    <source>
        <dbReference type="SAM" id="Phobius"/>
    </source>
</evidence>
<comment type="similarity">
    <text evidence="1">Belongs to the 3-beta-HSD family.</text>
</comment>
<keyword evidence="3" id="KW-0812">Transmembrane</keyword>
<dbReference type="AlphaFoldDB" id="A0A409XLJ7"/>
<keyword evidence="3" id="KW-0472">Membrane</keyword>
<dbReference type="GO" id="GO:0016616">
    <property type="term" value="F:oxidoreductase activity, acting on the CH-OH group of donors, NAD or NADP as acceptor"/>
    <property type="evidence" value="ECO:0007669"/>
    <property type="project" value="InterPro"/>
</dbReference>
<comment type="caution">
    <text evidence="5">The sequence shown here is derived from an EMBL/GenBank/DDBJ whole genome shotgun (WGS) entry which is preliminary data.</text>
</comment>
<dbReference type="Proteomes" id="UP000283269">
    <property type="component" value="Unassembled WGS sequence"/>
</dbReference>
<protein>
    <recommendedName>
        <fullName evidence="4">3-beta hydroxysteroid dehydrogenase/isomerase domain-containing protein</fullName>
    </recommendedName>
</protein>
<feature type="transmembrane region" description="Helical" evidence="3">
    <location>
        <begin position="271"/>
        <end position="291"/>
    </location>
</feature>
<dbReference type="Gene3D" id="3.40.50.720">
    <property type="entry name" value="NAD(P)-binding Rossmann-like Domain"/>
    <property type="match status" value="1"/>
</dbReference>
<dbReference type="InParanoid" id="A0A409XLJ7"/>
<dbReference type="STRING" id="93625.A0A409XLJ7"/>
<keyword evidence="3" id="KW-1133">Transmembrane helix</keyword>
<dbReference type="GO" id="GO:0006694">
    <property type="term" value="P:steroid biosynthetic process"/>
    <property type="evidence" value="ECO:0007669"/>
    <property type="project" value="InterPro"/>
</dbReference>
<dbReference type="Pfam" id="PF01073">
    <property type="entry name" value="3Beta_HSD"/>
    <property type="match status" value="1"/>
</dbReference>
<evidence type="ECO:0000259" key="4">
    <source>
        <dbReference type="Pfam" id="PF01073"/>
    </source>
</evidence>